<dbReference type="EMBL" id="JAVHJM010000005">
    <property type="protein sequence ID" value="KAK6514366.1"/>
    <property type="molecule type" value="Genomic_DNA"/>
</dbReference>
<dbReference type="PANTHER" id="PTHR46082:SF11">
    <property type="entry name" value="AAA+ ATPASE DOMAIN-CONTAINING PROTEIN-RELATED"/>
    <property type="match status" value="1"/>
</dbReference>
<dbReference type="AlphaFoldDB" id="A0AAN8NF39"/>
<dbReference type="SUPFAM" id="SSF53167">
    <property type="entry name" value="Purine and uridine phosphorylases"/>
    <property type="match status" value="1"/>
</dbReference>
<dbReference type="InterPro" id="IPR035994">
    <property type="entry name" value="Nucleoside_phosphorylase_sf"/>
</dbReference>
<dbReference type="GO" id="GO:0003824">
    <property type="term" value="F:catalytic activity"/>
    <property type="evidence" value="ECO:0007669"/>
    <property type="project" value="InterPro"/>
</dbReference>
<name>A0AAN8NF39_9PEZI</name>
<sequence length="403" mass="46070">MDTRYTAKRRLTRDDYTIGIVYARSVEMHAILTMLDEEHESLQLPKADENEYILGRIGPHNIIVVGPPRGEQGKVAISTVVTQIRFSFWNVRIGLLVGVGDGVPRDGHDVRLGDVVVSAPEKGPAVVQYDLGVWSTDGFIEVTRALGSPPPQLLSLVNKVEDRYQRLMEGEESFFTRHLKRFEHFPDLKDTYRRPNLPDLLFPPDFLHEAGKDCILHHEDYQLIRYPQERWRDIEIHHSTILSGDSTMSCGRRRDELSAQHHNALCFETEAAGLMDIFPCLVIRGICGYADSHRNEEWQGYAAATAAAYAREILCNMAERVSGELELSSAERQNAIERRELEERIEFLRLLYFTGNNHPEISMESAYINTYEWIEDTTKYRDRKSPGGEKLLITGKETKGSQH</sequence>
<dbReference type="Proteomes" id="UP001307849">
    <property type="component" value="Unassembled WGS sequence"/>
</dbReference>
<protein>
    <submittedName>
        <fullName evidence="2">SH3 and multiple ankyrin repeat domains protein 2</fullName>
    </submittedName>
</protein>
<comment type="caution">
    <text evidence="2">The sequence shown here is derived from an EMBL/GenBank/DDBJ whole genome shotgun (WGS) entry which is preliminary data.</text>
</comment>
<dbReference type="InterPro" id="IPR053137">
    <property type="entry name" value="NLR-like"/>
</dbReference>
<reference evidence="2 3" key="1">
    <citation type="submission" date="2019-10" db="EMBL/GenBank/DDBJ databases">
        <authorList>
            <person name="Palmer J.M."/>
        </authorList>
    </citation>
    <scope>NUCLEOTIDE SEQUENCE [LARGE SCALE GENOMIC DNA]</scope>
    <source>
        <strain evidence="2 3">TWF506</strain>
    </source>
</reference>
<evidence type="ECO:0000313" key="3">
    <source>
        <dbReference type="Proteomes" id="UP001307849"/>
    </source>
</evidence>
<dbReference type="PANTHER" id="PTHR46082">
    <property type="entry name" value="ATP/GTP-BINDING PROTEIN-RELATED"/>
    <property type="match status" value="1"/>
</dbReference>
<dbReference type="Gene3D" id="3.40.50.1580">
    <property type="entry name" value="Nucleoside phosphorylase domain"/>
    <property type="match status" value="1"/>
</dbReference>
<feature type="region of interest" description="Disordered" evidence="1">
    <location>
        <begin position="383"/>
        <end position="403"/>
    </location>
</feature>
<keyword evidence="3" id="KW-1185">Reference proteome</keyword>
<organism evidence="2 3">
    <name type="scientific">Arthrobotrys conoides</name>
    <dbReference type="NCBI Taxonomy" id="74498"/>
    <lineage>
        <taxon>Eukaryota</taxon>
        <taxon>Fungi</taxon>
        <taxon>Dikarya</taxon>
        <taxon>Ascomycota</taxon>
        <taxon>Pezizomycotina</taxon>
        <taxon>Orbiliomycetes</taxon>
        <taxon>Orbiliales</taxon>
        <taxon>Orbiliaceae</taxon>
        <taxon>Arthrobotrys</taxon>
    </lineage>
</organism>
<proteinExistence type="predicted"/>
<evidence type="ECO:0000256" key="1">
    <source>
        <dbReference type="SAM" id="MobiDB-lite"/>
    </source>
</evidence>
<evidence type="ECO:0000313" key="2">
    <source>
        <dbReference type="EMBL" id="KAK6514366.1"/>
    </source>
</evidence>
<dbReference type="GO" id="GO:0009116">
    <property type="term" value="P:nucleoside metabolic process"/>
    <property type="evidence" value="ECO:0007669"/>
    <property type="project" value="InterPro"/>
</dbReference>
<gene>
    <name evidence="2" type="primary">SHANK2_2</name>
    <name evidence="2" type="ORF">TWF506_008762</name>
</gene>
<accession>A0AAN8NF39</accession>